<organism evidence="2 3">
    <name type="scientific">Bacteriophage T5-like poul124</name>
    <dbReference type="NCBI Taxonomy" id="2024323"/>
    <lineage>
        <taxon>Viruses</taxon>
        <taxon>Duplodnaviria</taxon>
        <taxon>Heunggongvirae</taxon>
        <taxon>Uroviricota</taxon>
        <taxon>Caudoviricetes</taxon>
        <taxon>Demerecviridae</taxon>
        <taxon>Markadamsvirinae</taxon>
        <taxon>Tequintavirus</taxon>
        <taxon>Tequintavirus chee24</taxon>
    </lineage>
</organism>
<name>A0A2K8H9C2_9CAUD</name>
<evidence type="ECO:0000313" key="2">
    <source>
        <dbReference type="EMBL" id="ASU02338.1"/>
    </source>
</evidence>
<evidence type="ECO:0000259" key="1">
    <source>
        <dbReference type="Pfam" id="PF24084"/>
    </source>
</evidence>
<dbReference type="Proteomes" id="UP000241625">
    <property type="component" value="Segment"/>
</dbReference>
<gene>
    <name evidence="2" type="ORF">P124_0126</name>
</gene>
<protein>
    <recommendedName>
        <fullName evidence="1">DUF7369 domain-containing protein</fullName>
    </recommendedName>
</protein>
<accession>A0A2K8H9C2</accession>
<dbReference type="EMBL" id="MF431735">
    <property type="protein sequence ID" value="ASU02338.1"/>
    <property type="molecule type" value="Genomic_DNA"/>
</dbReference>
<proteinExistence type="predicted"/>
<dbReference type="Pfam" id="PF24084">
    <property type="entry name" value="DUF7369"/>
    <property type="match status" value="1"/>
</dbReference>
<dbReference type="InterPro" id="IPR055793">
    <property type="entry name" value="DUF7369"/>
</dbReference>
<feature type="domain" description="DUF7369" evidence="1">
    <location>
        <begin position="31"/>
        <end position="89"/>
    </location>
</feature>
<sequence>MEKVDLEAQEVNKHDYSDPKMIGNFEHSKNYHIAVAEPNLNNVVLKVDNEGNVIHWNEEAFVELCSKSQDPTLRAMLAVFNLGIIAGNR</sequence>
<evidence type="ECO:0000313" key="3">
    <source>
        <dbReference type="Proteomes" id="UP000241625"/>
    </source>
</evidence>
<reference evidence="3" key="1">
    <citation type="journal article" date="2018" name="Front. Microbiol.">
        <title>Identification and Characterization of T5-Like Bacteriophages Representing Two Novel Subgroups from Food Products.</title>
        <authorList>
            <person name="Svab D."/>
            <person name="Falgenhauer L."/>
            <person name="Rohde M."/>
            <person name="Szabo J."/>
            <person name="Chakraborty T."/>
            <person name="Toth I."/>
        </authorList>
    </citation>
    <scope>NUCLEOTIDE SEQUENCE [LARGE SCALE GENOMIC DNA]</scope>
</reference>